<protein>
    <submittedName>
        <fullName evidence="3">Nicotinamidase-related amidase</fullName>
    </submittedName>
</protein>
<dbReference type="PANTHER" id="PTHR43540">
    <property type="entry name" value="PEROXYUREIDOACRYLATE/UREIDOACRYLATE AMIDOHYDROLASE-RELATED"/>
    <property type="match status" value="1"/>
</dbReference>
<organism evidence="3 4">
    <name type="scientific">Herbihabitans rhizosphaerae</name>
    <dbReference type="NCBI Taxonomy" id="1872711"/>
    <lineage>
        <taxon>Bacteria</taxon>
        <taxon>Bacillati</taxon>
        <taxon>Actinomycetota</taxon>
        <taxon>Actinomycetes</taxon>
        <taxon>Pseudonocardiales</taxon>
        <taxon>Pseudonocardiaceae</taxon>
        <taxon>Herbihabitans</taxon>
    </lineage>
</organism>
<feature type="domain" description="Isochorismatase-like" evidence="2">
    <location>
        <begin position="4"/>
        <end position="145"/>
    </location>
</feature>
<gene>
    <name evidence="3" type="ORF">EV193_101130</name>
</gene>
<dbReference type="InterPro" id="IPR036380">
    <property type="entry name" value="Isochorismatase-like_sf"/>
</dbReference>
<dbReference type="OrthoDB" id="9794942at2"/>
<evidence type="ECO:0000313" key="4">
    <source>
        <dbReference type="Proteomes" id="UP000294257"/>
    </source>
</evidence>
<reference evidence="3 4" key="1">
    <citation type="submission" date="2019-02" db="EMBL/GenBank/DDBJ databases">
        <title>Genomic Encyclopedia of Type Strains, Phase IV (KMG-IV): sequencing the most valuable type-strain genomes for metagenomic binning, comparative biology and taxonomic classification.</title>
        <authorList>
            <person name="Goeker M."/>
        </authorList>
    </citation>
    <scope>NUCLEOTIDE SEQUENCE [LARGE SCALE GENOMIC DNA]</scope>
    <source>
        <strain evidence="3 4">DSM 101727</strain>
    </source>
</reference>
<name>A0A4Q7L4N5_9PSEU</name>
<proteinExistence type="predicted"/>
<dbReference type="Pfam" id="PF00857">
    <property type="entry name" value="Isochorismatase"/>
    <property type="match status" value="1"/>
</dbReference>
<evidence type="ECO:0000259" key="2">
    <source>
        <dbReference type="Pfam" id="PF00857"/>
    </source>
</evidence>
<dbReference type="SUPFAM" id="SSF52499">
    <property type="entry name" value="Isochorismatase-like hydrolases"/>
    <property type="match status" value="1"/>
</dbReference>
<dbReference type="Proteomes" id="UP000294257">
    <property type="component" value="Unassembled WGS sequence"/>
</dbReference>
<dbReference type="CDD" id="cd01014">
    <property type="entry name" value="nicotinamidase_related"/>
    <property type="match status" value="1"/>
</dbReference>
<evidence type="ECO:0000256" key="1">
    <source>
        <dbReference type="ARBA" id="ARBA00022801"/>
    </source>
</evidence>
<dbReference type="PANTHER" id="PTHR43540:SF1">
    <property type="entry name" value="ISOCHORISMATASE HYDROLASE"/>
    <property type="match status" value="1"/>
</dbReference>
<accession>A0A4Q7L4N5</accession>
<dbReference type="RefSeq" id="WP_130341960.1">
    <property type="nucleotide sequence ID" value="NZ_SGWQ01000001.1"/>
</dbReference>
<dbReference type="GO" id="GO:0016787">
    <property type="term" value="F:hydrolase activity"/>
    <property type="evidence" value="ECO:0007669"/>
    <property type="project" value="UniProtKB-KW"/>
</dbReference>
<dbReference type="AlphaFoldDB" id="A0A4Q7L4N5"/>
<evidence type="ECO:0000313" key="3">
    <source>
        <dbReference type="EMBL" id="RZS44255.1"/>
    </source>
</evidence>
<dbReference type="InterPro" id="IPR000868">
    <property type="entry name" value="Isochorismatase-like_dom"/>
</dbReference>
<dbReference type="InterPro" id="IPR050272">
    <property type="entry name" value="Isochorismatase-like_hydrls"/>
</dbReference>
<keyword evidence="1" id="KW-0378">Hydrolase</keyword>
<dbReference type="EMBL" id="SGWQ01000001">
    <property type="protein sequence ID" value="RZS44255.1"/>
    <property type="molecule type" value="Genomic_DNA"/>
</dbReference>
<dbReference type="Gene3D" id="3.40.50.850">
    <property type="entry name" value="Isochorismatase-like"/>
    <property type="match status" value="1"/>
</dbReference>
<keyword evidence="4" id="KW-1185">Reference proteome</keyword>
<comment type="caution">
    <text evidence="3">The sequence shown here is derived from an EMBL/GenBank/DDBJ whole genome shotgun (WGS) entry which is preliminary data.</text>
</comment>
<sequence length="185" mass="19391">MTTTALIVIDVQRGFDDPTMGRRDNPAAEANIAEVIGAWQRAGQPIVLVRHDSVEPGSPLAAGTPGNAFKPELDGVRGDLMFSKSVHSAFHGHVDLHRWLTERGIGDIALVGIQTNGCVETTTRVGNNLGYRVRVALDATFTFDAVGPDGETVPAEALRTATAASLTALGFATVVSTTELVASIG</sequence>